<dbReference type="InterPro" id="IPR001667">
    <property type="entry name" value="DDH_dom"/>
</dbReference>
<dbReference type="Gene3D" id="3.90.1640.10">
    <property type="entry name" value="inorganic pyrophosphatase (n-terminal core)"/>
    <property type="match status" value="1"/>
</dbReference>
<dbReference type="Pfam" id="PF01368">
    <property type="entry name" value="DHH"/>
    <property type="match status" value="1"/>
</dbReference>
<keyword evidence="4" id="KW-1185">Reference proteome</keyword>
<sequence>MKNEILDYIAQYDRIIILRHVRPDPDAIGSQAGLMELIKWLHPDKTVLMSGESDPEFDFLTRMDQVKDEEFEGALVIVCDTANRERIDDERFQKGAALIKIDHHPMVDSFGDVEWVDAKASSTSEMVYELFDSIESFQGKPPKPEMARYLYTGIVGDTGRFRFPNTTERTFAAAARLVSAPFSREEIYEKMYMKSEKMLRLEGYVLSSVEVKPSGAAVVHLPKSVLERFRVDAKEAAAIVNSFSALEGLKAWAFLVEEDDQIRLRMRSKGPEIHKLAEKYHGGGHPMAAGASAFTWEEAEAFSKELDTLCGQFV</sequence>
<evidence type="ECO:0000259" key="2">
    <source>
        <dbReference type="Pfam" id="PF02272"/>
    </source>
</evidence>
<dbReference type="Pfam" id="PF02272">
    <property type="entry name" value="DHHA1"/>
    <property type="match status" value="1"/>
</dbReference>
<evidence type="ECO:0000313" key="4">
    <source>
        <dbReference type="Proteomes" id="UP000094463"/>
    </source>
</evidence>
<evidence type="ECO:0000259" key="1">
    <source>
        <dbReference type="Pfam" id="PF01368"/>
    </source>
</evidence>
<dbReference type="AlphaFoldDB" id="A0A1D7QTB6"/>
<dbReference type="STRING" id="632773.BBEV_0880"/>
<dbReference type="KEGG" id="bbev:BBEV_0880"/>
<gene>
    <name evidence="3" type="primary">nrnA</name>
    <name evidence="3" type="ORF">BBEV_0880</name>
</gene>
<dbReference type="Gene3D" id="3.10.310.30">
    <property type="match status" value="1"/>
</dbReference>
<dbReference type="PANTHER" id="PTHR47618">
    <property type="entry name" value="BIFUNCTIONAL OLIGORIBONUCLEASE AND PAP PHOSPHATASE NRNA"/>
    <property type="match status" value="1"/>
</dbReference>
<dbReference type="InterPro" id="IPR051319">
    <property type="entry name" value="Oligoribo/pAp-PDE_c-di-AMP_PDE"/>
</dbReference>
<dbReference type="GO" id="GO:0003676">
    <property type="term" value="F:nucleic acid binding"/>
    <property type="evidence" value="ECO:0007669"/>
    <property type="project" value="InterPro"/>
</dbReference>
<dbReference type="PATRIC" id="fig|632773.3.peg.935"/>
<dbReference type="InterPro" id="IPR038763">
    <property type="entry name" value="DHH_sf"/>
</dbReference>
<name>A0A1D7QTB6_9BACI</name>
<protein>
    <submittedName>
        <fullName evidence="3">Bifunctional oligoribonuclease and PAP phosphatase nrnA</fullName>
    </submittedName>
</protein>
<proteinExistence type="predicted"/>
<reference evidence="3 4" key="1">
    <citation type="submission" date="2015-08" db="EMBL/GenBank/DDBJ databases">
        <title>The complete genome sequence of Bacillus beveridgei MLTeJB.</title>
        <authorList>
            <person name="Hanson T.E."/>
            <person name="Mesa C."/>
            <person name="Basesman S.M."/>
            <person name="Oremland R.S."/>
        </authorList>
    </citation>
    <scope>NUCLEOTIDE SEQUENCE [LARGE SCALE GENOMIC DNA]</scope>
    <source>
        <strain evidence="3 4">MLTeJB</strain>
    </source>
</reference>
<dbReference type="SUPFAM" id="SSF64182">
    <property type="entry name" value="DHH phosphoesterases"/>
    <property type="match status" value="1"/>
</dbReference>
<dbReference type="RefSeq" id="WP_069364360.1">
    <property type="nucleotide sequence ID" value="NZ_CP012502.1"/>
</dbReference>
<dbReference type="OrthoDB" id="9803668at2"/>
<feature type="domain" description="DHHA1" evidence="2">
    <location>
        <begin position="228"/>
        <end position="310"/>
    </location>
</feature>
<dbReference type="Proteomes" id="UP000094463">
    <property type="component" value="Chromosome"/>
</dbReference>
<accession>A0A1D7QTB6</accession>
<feature type="domain" description="DDH" evidence="1">
    <location>
        <begin position="14"/>
        <end position="154"/>
    </location>
</feature>
<organism evidence="3 4">
    <name type="scientific">Salisediminibacterium beveridgei</name>
    <dbReference type="NCBI Taxonomy" id="632773"/>
    <lineage>
        <taxon>Bacteria</taxon>
        <taxon>Bacillati</taxon>
        <taxon>Bacillota</taxon>
        <taxon>Bacilli</taxon>
        <taxon>Bacillales</taxon>
        <taxon>Bacillaceae</taxon>
        <taxon>Salisediminibacterium</taxon>
    </lineage>
</organism>
<evidence type="ECO:0000313" key="3">
    <source>
        <dbReference type="EMBL" id="AOM82251.1"/>
    </source>
</evidence>
<dbReference type="InterPro" id="IPR003156">
    <property type="entry name" value="DHHA1_dom"/>
</dbReference>
<dbReference type="PANTHER" id="PTHR47618:SF1">
    <property type="entry name" value="BIFUNCTIONAL OLIGORIBONUCLEASE AND PAP PHOSPHATASE NRNA"/>
    <property type="match status" value="1"/>
</dbReference>
<dbReference type="EMBL" id="CP012502">
    <property type="protein sequence ID" value="AOM82251.1"/>
    <property type="molecule type" value="Genomic_DNA"/>
</dbReference>